<accession>A0A6N7S505</accession>
<evidence type="ECO:0000259" key="1">
    <source>
        <dbReference type="Pfam" id="PF03050"/>
    </source>
</evidence>
<dbReference type="OrthoDB" id="2051688at2"/>
<dbReference type="EMBL" id="WKPJ01000005">
    <property type="protein sequence ID" value="MSA88715.1"/>
    <property type="molecule type" value="Genomic_DNA"/>
</dbReference>
<proteinExistence type="predicted"/>
<organism evidence="2 4">
    <name type="scientific">Holdemania massiliensis</name>
    <dbReference type="NCBI Taxonomy" id="1468449"/>
    <lineage>
        <taxon>Bacteria</taxon>
        <taxon>Bacillati</taxon>
        <taxon>Bacillota</taxon>
        <taxon>Erysipelotrichia</taxon>
        <taxon>Erysipelotrichales</taxon>
        <taxon>Erysipelotrichaceae</taxon>
        <taxon>Holdemania</taxon>
    </lineage>
</organism>
<comment type="caution">
    <text evidence="2">The sequence shown here is derived from an EMBL/GenBank/DDBJ whole genome shotgun (WGS) entry which is preliminary data.</text>
</comment>
<evidence type="ECO:0000313" key="5">
    <source>
        <dbReference type="Proteomes" id="UP000480929"/>
    </source>
</evidence>
<reference evidence="4 5" key="1">
    <citation type="journal article" date="2019" name="Nat. Med.">
        <title>A library of human gut bacterial isolates paired with longitudinal multiomics data enables mechanistic microbiome research.</title>
        <authorList>
            <person name="Poyet M."/>
            <person name="Groussin M."/>
            <person name="Gibbons S.M."/>
            <person name="Avila-Pacheco J."/>
            <person name="Jiang X."/>
            <person name="Kearney S.M."/>
            <person name="Perrotta A.R."/>
            <person name="Berdy B."/>
            <person name="Zhao S."/>
            <person name="Lieberman T.D."/>
            <person name="Swanson P.K."/>
            <person name="Smith M."/>
            <person name="Roesemann S."/>
            <person name="Alexander J.E."/>
            <person name="Rich S.A."/>
            <person name="Livny J."/>
            <person name="Vlamakis H."/>
            <person name="Clish C."/>
            <person name="Bullock K."/>
            <person name="Deik A."/>
            <person name="Scott J."/>
            <person name="Pierce K.A."/>
            <person name="Xavier R.J."/>
            <person name="Alm E.J."/>
        </authorList>
    </citation>
    <scope>NUCLEOTIDE SEQUENCE [LARGE SCALE GENOMIC DNA]</scope>
    <source>
        <strain evidence="2 4">BIOML-A4</strain>
        <strain evidence="3 5">BIOML-A5</strain>
    </source>
</reference>
<dbReference type="Proteomes" id="UP000480929">
    <property type="component" value="Unassembled WGS sequence"/>
</dbReference>
<evidence type="ECO:0000313" key="2">
    <source>
        <dbReference type="EMBL" id="MSA88715.1"/>
    </source>
</evidence>
<evidence type="ECO:0000313" key="3">
    <source>
        <dbReference type="EMBL" id="MSC32262.1"/>
    </source>
</evidence>
<dbReference type="Proteomes" id="UP000433575">
    <property type="component" value="Unassembled WGS sequence"/>
</dbReference>
<evidence type="ECO:0000313" key="4">
    <source>
        <dbReference type="Proteomes" id="UP000433575"/>
    </source>
</evidence>
<feature type="domain" description="Transposase IS66 central" evidence="1">
    <location>
        <begin position="15"/>
        <end position="93"/>
    </location>
</feature>
<dbReference type="Pfam" id="PF03050">
    <property type="entry name" value="DDE_Tnp_IS66"/>
    <property type="match status" value="1"/>
</dbReference>
<dbReference type="PANTHER" id="PTHR33678">
    <property type="entry name" value="BLL1576 PROTEIN"/>
    <property type="match status" value="1"/>
</dbReference>
<dbReference type="PANTHER" id="PTHR33678:SF2">
    <property type="match status" value="1"/>
</dbReference>
<dbReference type="EMBL" id="WKPI01000004">
    <property type="protein sequence ID" value="MSC32262.1"/>
    <property type="molecule type" value="Genomic_DNA"/>
</dbReference>
<dbReference type="InterPro" id="IPR004291">
    <property type="entry name" value="Transposase_IS66_central"/>
</dbReference>
<sequence length="133" mass="15596">MEEAEYKTIEQKYLEIAERVIREYNEKHPFMKSIHIPEAIKTLKRMKEYKKEHLLFLRDFSVPFDNNEAERQARVCKLYKKVSGQCATLETGKHKMAMLSVLQTAKKQKLNTLEALENILDSGWPQNQPAVLS</sequence>
<keyword evidence="5" id="KW-1185">Reference proteome</keyword>
<name>A0A6N7S505_9FIRM</name>
<dbReference type="AlphaFoldDB" id="A0A6N7S505"/>
<dbReference type="InterPro" id="IPR052344">
    <property type="entry name" value="Transposase-related"/>
</dbReference>
<gene>
    <name evidence="3" type="ORF">GKD88_03915</name>
    <name evidence="2" type="ORF">GKE08_05185</name>
</gene>
<protein>
    <submittedName>
        <fullName evidence="2">Transposase</fullName>
    </submittedName>
</protein>